<evidence type="ECO:0000259" key="5">
    <source>
        <dbReference type="PROSITE" id="PS51078"/>
    </source>
</evidence>
<feature type="domain" description="HTH iclR-type" evidence="4">
    <location>
        <begin position="10"/>
        <end position="70"/>
    </location>
</feature>
<dbReference type="PANTHER" id="PTHR30136:SF24">
    <property type="entry name" value="HTH-TYPE TRANSCRIPTIONAL REPRESSOR ALLR"/>
    <property type="match status" value="1"/>
</dbReference>
<dbReference type="PANTHER" id="PTHR30136">
    <property type="entry name" value="HELIX-TURN-HELIX TRANSCRIPTIONAL REGULATOR, ICLR FAMILY"/>
    <property type="match status" value="1"/>
</dbReference>
<dbReference type="InterPro" id="IPR005471">
    <property type="entry name" value="Tscrpt_reg_IclR_N"/>
</dbReference>
<evidence type="ECO:0000256" key="2">
    <source>
        <dbReference type="ARBA" id="ARBA00023125"/>
    </source>
</evidence>
<proteinExistence type="predicted"/>
<accession>A0A840HT13</accession>
<dbReference type="InterPro" id="IPR014757">
    <property type="entry name" value="Tscrpt_reg_IclR_C"/>
</dbReference>
<protein>
    <submittedName>
        <fullName evidence="6">IclR family acetate operon transcriptional repressor</fullName>
    </submittedName>
</protein>
<sequence length="249" mass="26831">MAGVEPGGSVKSAMRTLDVLELLVGQARPMAAHEIAAALAIPMSSLSYLLSTLAERGYLERSGRFYGIGDAIRRLQPRRAAPTVAERAVPLVASLRHQLNETASFFVRRGFEIEAVASEVGQHALRYTLEVGQRAPLHSFAAGKALLARLDEDELSRYFNSIERMAFTPKTLVSEQALRADIEEARRAGIARTCEEHTPGIIGIGCAALVDGVAVGAFSVAIPVARFDPGVEERCIRLLTRAAEALATH</sequence>
<comment type="caution">
    <text evidence="6">The sequence shown here is derived from an EMBL/GenBank/DDBJ whole genome shotgun (WGS) entry which is preliminary data.</text>
</comment>
<evidence type="ECO:0000259" key="4">
    <source>
        <dbReference type="PROSITE" id="PS51077"/>
    </source>
</evidence>
<keyword evidence="3" id="KW-0804">Transcription</keyword>
<evidence type="ECO:0000313" key="6">
    <source>
        <dbReference type="EMBL" id="MBB4640749.1"/>
    </source>
</evidence>
<dbReference type="Gene3D" id="1.10.10.10">
    <property type="entry name" value="Winged helix-like DNA-binding domain superfamily/Winged helix DNA-binding domain"/>
    <property type="match status" value="1"/>
</dbReference>
<dbReference type="InterPro" id="IPR036388">
    <property type="entry name" value="WH-like_DNA-bd_sf"/>
</dbReference>
<dbReference type="PROSITE" id="PS51077">
    <property type="entry name" value="HTH_ICLR"/>
    <property type="match status" value="1"/>
</dbReference>
<keyword evidence="2" id="KW-0238">DNA-binding</keyword>
<dbReference type="RefSeq" id="WP_246414535.1">
    <property type="nucleotide sequence ID" value="NZ_JACHOV010000003.1"/>
</dbReference>
<evidence type="ECO:0000256" key="1">
    <source>
        <dbReference type="ARBA" id="ARBA00023015"/>
    </source>
</evidence>
<dbReference type="InterPro" id="IPR050707">
    <property type="entry name" value="HTH_MetabolicPath_Reg"/>
</dbReference>
<organism evidence="6 7">
    <name type="scientific">Rhizorhapis suberifaciens</name>
    <name type="common">corky root of lettuce</name>
    <dbReference type="NCBI Taxonomy" id="13656"/>
    <lineage>
        <taxon>Bacteria</taxon>
        <taxon>Pseudomonadati</taxon>
        <taxon>Pseudomonadota</taxon>
        <taxon>Alphaproteobacteria</taxon>
        <taxon>Sphingomonadales</taxon>
        <taxon>Sphingomonadaceae</taxon>
        <taxon>Rhizorhapis</taxon>
    </lineage>
</organism>
<dbReference type="EMBL" id="JACHOV010000003">
    <property type="protein sequence ID" value="MBB4640749.1"/>
    <property type="molecule type" value="Genomic_DNA"/>
</dbReference>
<feature type="domain" description="IclR-ED" evidence="5">
    <location>
        <begin position="64"/>
        <end position="249"/>
    </location>
</feature>
<keyword evidence="1" id="KW-0805">Transcription regulation</keyword>
<dbReference type="Gene3D" id="3.30.450.40">
    <property type="match status" value="1"/>
</dbReference>
<name>A0A840HT13_9SPHN</name>
<dbReference type="GO" id="GO:0003677">
    <property type="term" value="F:DNA binding"/>
    <property type="evidence" value="ECO:0007669"/>
    <property type="project" value="UniProtKB-KW"/>
</dbReference>
<dbReference type="Pfam" id="PF09339">
    <property type="entry name" value="HTH_IclR"/>
    <property type="match status" value="1"/>
</dbReference>
<reference evidence="6 7" key="1">
    <citation type="submission" date="2020-08" db="EMBL/GenBank/DDBJ databases">
        <title>Genomic Encyclopedia of Type Strains, Phase IV (KMG-IV): sequencing the most valuable type-strain genomes for metagenomic binning, comparative biology and taxonomic classification.</title>
        <authorList>
            <person name="Goeker M."/>
        </authorList>
    </citation>
    <scope>NUCLEOTIDE SEQUENCE [LARGE SCALE GENOMIC DNA]</scope>
    <source>
        <strain evidence="6 7">DSM 7465</strain>
    </source>
</reference>
<dbReference type="AlphaFoldDB" id="A0A840HT13"/>
<keyword evidence="7" id="KW-1185">Reference proteome</keyword>
<dbReference type="InterPro" id="IPR029016">
    <property type="entry name" value="GAF-like_dom_sf"/>
</dbReference>
<dbReference type="Pfam" id="PF01614">
    <property type="entry name" value="IclR_C"/>
    <property type="match status" value="1"/>
</dbReference>
<dbReference type="Proteomes" id="UP000575068">
    <property type="component" value="Unassembled WGS sequence"/>
</dbReference>
<dbReference type="InterPro" id="IPR036390">
    <property type="entry name" value="WH_DNA-bd_sf"/>
</dbReference>
<evidence type="ECO:0000256" key="3">
    <source>
        <dbReference type="ARBA" id="ARBA00023163"/>
    </source>
</evidence>
<dbReference type="PROSITE" id="PS51078">
    <property type="entry name" value="ICLR_ED"/>
    <property type="match status" value="1"/>
</dbReference>
<dbReference type="SUPFAM" id="SSF46785">
    <property type="entry name" value="Winged helix' DNA-binding domain"/>
    <property type="match status" value="1"/>
</dbReference>
<evidence type="ECO:0000313" key="7">
    <source>
        <dbReference type="Proteomes" id="UP000575068"/>
    </source>
</evidence>
<gene>
    <name evidence="6" type="ORF">HNQ99_001042</name>
</gene>
<dbReference type="GO" id="GO:0045892">
    <property type="term" value="P:negative regulation of DNA-templated transcription"/>
    <property type="evidence" value="ECO:0007669"/>
    <property type="project" value="TreeGrafter"/>
</dbReference>
<dbReference type="GO" id="GO:0003700">
    <property type="term" value="F:DNA-binding transcription factor activity"/>
    <property type="evidence" value="ECO:0007669"/>
    <property type="project" value="TreeGrafter"/>
</dbReference>
<dbReference type="SUPFAM" id="SSF55781">
    <property type="entry name" value="GAF domain-like"/>
    <property type="match status" value="1"/>
</dbReference>